<dbReference type="EMBL" id="KQ947412">
    <property type="protein sequence ID" value="KUJ18746.1"/>
    <property type="molecule type" value="Genomic_DNA"/>
</dbReference>
<evidence type="ECO:0000256" key="7">
    <source>
        <dbReference type="SAM" id="Phobius"/>
    </source>
</evidence>
<dbReference type="KEGG" id="psco:LY89DRAFT_504150"/>
<gene>
    <name evidence="9" type="ORF">LY89DRAFT_504150</name>
</gene>
<comment type="similarity">
    <text evidence="5">Belongs to the SAT4 family.</text>
</comment>
<proteinExistence type="inferred from homology"/>
<feature type="transmembrane region" description="Helical" evidence="7">
    <location>
        <begin position="12"/>
        <end position="31"/>
    </location>
</feature>
<keyword evidence="2 7" id="KW-0812">Transmembrane</keyword>
<evidence type="ECO:0000256" key="1">
    <source>
        <dbReference type="ARBA" id="ARBA00004141"/>
    </source>
</evidence>
<dbReference type="PANTHER" id="PTHR33048">
    <property type="entry name" value="PTH11-LIKE INTEGRAL MEMBRANE PROTEIN (AFU_ORTHOLOGUE AFUA_5G11245)"/>
    <property type="match status" value="1"/>
</dbReference>
<accession>A0A194XF19</accession>
<organism evidence="9 10">
    <name type="scientific">Mollisia scopiformis</name>
    <name type="common">Conifer needle endophyte fungus</name>
    <name type="synonym">Phialocephala scopiformis</name>
    <dbReference type="NCBI Taxonomy" id="149040"/>
    <lineage>
        <taxon>Eukaryota</taxon>
        <taxon>Fungi</taxon>
        <taxon>Dikarya</taxon>
        <taxon>Ascomycota</taxon>
        <taxon>Pezizomycotina</taxon>
        <taxon>Leotiomycetes</taxon>
        <taxon>Helotiales</taxon>
        <taxon>Mollisiaceae</taxon>
        <taxon>Mollisia</taxon>
    </lineage>
</organism>
<evidence type="ECO:0000256" key="2">
    <source>
        <dbReference type="ARBA" id="ARBA00022692"/>
    </source>
</evidence>
<feature type="region of interest" description="Disordered" evidence="6">
    <location>
        <begin position="364"/>
        <end position="387"/>
    </location>
</feature>
<evidence type="ECO:0000256" key="4">
    <source>
        <dbReference type="ARBA" id="ARBA00023136"/>
    </source>
</evidence>
<feature type="domain" description="Rhodopsin" evidence="8">
    <location>
        <begin position="27"/>
        <end position="268"/>
    </location>
</feature>
<sequence length="387" mass="42672">MTTSPLQEFALFIVVFFPLLALVVVCLRTYSRISTGQFGWDDGLIIVAMAMAIGESYVTWMYIKTNFVGIHIYDIPADVDPVPGLKYNYAVQVLYNPVLAIVKNSILMFLLRLTGTRKAVRYTILGLIAVNTALMIAIFITVIFQCLPIAYNWDTTIKGGHCVAQGAFYVATTTLTLFTDILVLALPFWIVMGLKMERKTKIAVIGIFFLGFIVTVIGVIRMVLIIQVFFLPAGPDPTYTIGFCTSAIEINVAIMTASAAAMKPLFKRWFPRFFSALSNSGPYSDGPYAGGTGRYTRNGTNGTKHKSVLKGGHGGFELKGMRGERGLTEIQSQNRDGSEEEIMTFDGIVKTTNVSVKYAERDVDSVRAGQHSRKTSDYGMRTSVESL</sequence>
<dbReference type="InParanoid" id="A0A194XF19"/>
<dbReference type="AlphaFoldDB" id="A0A194XF19"/>
<dbReference type="PANTHER" id="PTHR33048:SF47">
    <property type="entry name" value="INTEGRAL MEMBRANE PROTEIN-RELATED"/>
    <property type="match status" value="1"/>
</dbReference>
<dbReference type="GeneID" id="28817719"/>
<evidence type="ECO:0000313" key="9">
    <source>
        <dbReference type="EMBL" id="KUJ18746.1"/>
    </source>
</evidence>
<evidence type="ECO:0000256" key="3">
    <source>
        <dbReference type="ARBA" id="ARBA00022989"/>
    </source>
</evidence>
<reference evidence="9 10" key="1">
    <citation type="submission" date="2015-10" db="EMBL/GenBank/DDBJ databases">
        <title>Full genome of DAOMC 229536 Phialocephala scopiformis, a fungal endophyte of spruce producing the potent anti-insectan compound rugulosin.</title>
        <authorList>
            <consortium name="DOE Joint Genome Institute"/>
            <person name="Walker A.K."/>
            <person name="Frasz S.L."/>
            <person name="Seifert K.A."/>
            <person name="Miller J.D."/>
            <person name="Mondo S.J."/>
            <person name="Labutti K."/>
            <person name="Lipzen A."/>
            <person name="Dockter R."/>
            <person name="Kennedy M."/>
            <person name="Grigoriev I.V."/>
            <person name="Spatafora J.W."/>
        </authorList>
    </citation>
    <scope>NUCLEOTIDE SEQUENCE [LARGE SCALE GENOMIC DNA]</scope>
    <source>
        <strain evidence="9 10">CBS 120377</strain>
    </source>
</reference>
<dbReference type="InterPro" id="IPR049326">
    <property type="entry name" value="Rhodopsin_dom_fungi"/>
</dbReference>
<name>A0A194XF19_MOLSC</name>
<evidence type="ECO:0000259" key="8">
    <source>
        <dbReference type="Pfam" id="PF20684"/>
    </source>
</evidence>
<feature type="transmembrane region" description="Helical" evidence="7">
    <location>
        <begin position="239"/>
        <end position="262"/>
    </location>
</feature>
<feature type="transmembrane region" description="Helical" evidence="7">
    <location>
        <begin position="93"/>
        <end position="111"/>
    </location>
</feature>
<feature type="transmembrane region" description="Helical" evidence="7">
    <location>
        <begin position="43"/>
        <end position="63"/>
    </location>
</feature>
<evidence type="ECO:0000256" key="6">
    <source>
        <dbReference type="SAM" id="MobiDB-lite"/>
    </source>
</evidence>
<keyword evidence="3 7" id="KW-1133">Transmembrane helix</keyword>
<feature type="transmembrane region" description="Helical" evidence="7">
    <location>
        <begin position="123"/>
        <end position="151"/>
    </location>
</feature>
<dbReference type="InterPro" id="IPR052337">
    <property type="entry name" value="SAT4-like"/>
</dbReference>
<dbReference type="OrthoDB" id="5283415at2759"/>
<dbReference type="RefSeq" id="XP_018073101.1">
    <property type="nucleotide sequence ID" value="XM_018207993.1"/>
</dbReference>
<evidence type="ECO:0000256" key="5">
    <source>
        <dbReference type="ARBA" id="ARBA00038359"/>
    </source>
</evidence>
<protein>
    <recommendedName>
        <fullName evidence="8">Rhodopsin domain-containing protein</fullName>
    </recommendedName>
</protein>
<comment type="subcellular location">
    <subcellularLocation>
        <location evidence="1">Membrane</location>
        <topology evidence="1">Multi-pass membrane protein</topology>
    </subcellularLocation>
</comment>
<dbReference type="Proteomes" id="UP000070700">
    <property type="component" value="Unassembled WGS sequence"/>
</dbReference>
<feature type="transmembrane region" description="Helical" evidence="7">
    <location>
        <begin position="202"/>
        <end position="233"/>
    </location>
</feature>
<feature type="transmembrane region" description="Helical" evidence="7">
    <location>
        <begin position="166"/>
        <end position="190"/>
    </location>
</feature>
<dbReference type="Pfam" id="PF20684">
    <property type="entry name" value="Fung_rhodopsin"/>
    <property type="match status" value="1"/>
</dbReference>
<evidence type="ECO:0000313" key="10">
    <source>
        <dbReference type="Proteomes" id="UP000070700"/>
    </source>
</evidence>
<keyword evidence="10" id="KW-1185">Reference proteome</keyword>
<keyword evidence="4 7" id="KW-0472">Membrane</keyword>
<dbReference type="GO" id="GO:0016020">
    <property type="term" value="C:membrane"/>
    <property type="evidence" value="ECO:0007669"/>
    <property type="project" value="UniProtKB-SubCell"/>
</dbReference>